<gene>
    <name evidence="4" type="ordered locus">DEFDS_0881</name>
</gene>
<reference evidence="4 5" key="1">
    <citation type="journal article" date="2010" name="DNA Res.">
        <title>Bacterial lifestyle in a deep-sea hydrothermal vent chimney revealed by the genome sequence of the thermophilic bacterium Deferribacter desulfuricans SSM1.</title>
        <authorList>
            <person name="Takaki Y."/>
            <person name="Shimamura S."/>
            <person name="Nakagawa S."/>
            <person name="Fukuhara Y."/>
            <person name="Horikawa H."/>
            <person name="Ankai A."/>
            <person name="Harada T."/>
            <person name="Hosoyama A."/>
            <person name="Oguchi A."/>
            <person name="Fukui S."/>
            <person name="Fujita N."/>
            <person name="Takami H."/>
            <person name="Takai K."/>
        </authorList>
    </citation>
    <scope>NUCLEOTIDE SEQUENCE [LARGE SCALE GENOMIC DNA]</scope>
    <source>
        <strain evidence="5">DSM 14783 / JCM 11476 / NBRC 101012 / SSM1</strain>
    </source>
</reference>
<dbReference type="Proteomes" id="UP000001520">
    <property type="component" value="Chromosome"/>
</dbReference>
<sequence length="406" mass="47060">MMNKKMKLSFYKILENNANKIKLLKDLIKKEKDINNLFDESGTHIIFYAIALGHYDVVNFLMEDGIDINLRGFRGYSLLHEIIISQEFYDKPDESFKLIKKLIDKGIDVNIRDDFGITPLLLSIEKQRFDIANYFLQHGADINSKDICGRTLIHNFIANYVYTSEYYQLIDNKNYMEIIEFMIHNGAKPNTKDNIGQTPLATIGNSKISLKIAEYLISLGLDVDDRDVFGLSSVIYAWLEKSYDLLNLYLKYSKEISVSDVKKYDLLTFLECFLKDYDYKTINYIYNTSITHTPLHLAIDTNDIKVIDFFLKKGIYINARDENLMTPLHYAASNGNLEIVKFLVENGADINLTSWDNKAPIHTAWFFNSDLNIVHYLLYAGADITIENDEKEIINKINEAYIKKKK</sequence>
<evidence type="ECO:0000256" key="2">
    <source>
        <dbReference type="ARBA" id="ARBA00023043"/>
    </source>
</evidence>
<dbReference type="SUPFAM" id="SSF48403">
    <property type="entry name" value="Ankyrin repeat"/>
    <property type="match status" value="1"/>
</dbReference>
<keyword evidence="1" id="KW-0677">Repeat</keyword>
<evidence type="ECO:0000313" key="4">
    <source>
        <dbReference type="EMBL" id="BAI80357.1"/>
    </source>
</evidence>
<accession>D3PCN4</accession>
<dbReference type="Pfam" id="PF13606">
    <property type="entry name" value="Ank_3"/>
    <property type="match status" value="1"/>
</dbReference>
<dbReference type="AlphaFoldDB" id="D3PCN4"/>
<evidence type="ECO:0000256" key="1">
    <source>
        <dbReference type="ARBA" id="ARBA00022737"/>
    </source>
</evidence>
<feature type="repeat" description="ANK" evidence="3">
    <location>
        <begin position="115"/>
        <end position="147"/>
    </location>
</feature>
<dbReference type="PRINTS" id="PR01415">
    <property type="entry name" value="ANKYRIN"/>
</dbReference>
<dbReference type="InterPro" id="IPR002110">
    <property type="entry name" value="Ankyrin_rpt"/>
</dbReference>
<proteinExistence type="predicted"/>
<dbReference type="KEGG" id="ddf:DEFDS_0881"/>
<feature type="repeat" description="ANK" evidence="3">
    <location>
        <begin position="290"/>
        <end position="322"/>
    </location>
</feature>
<keyword evidence="2 3" id="KW-0040">ANK repeat</keyword>
<feature type="repeat" description="ANK" evidence="3">
    <location>
        <begin position="356"/>
        <end position="389"/>
    </location>
</feature>
<dbReference type="PROSITE" id="PS50297">
    <property type="entry name" value="ANK_REP_REGION"/>
    <property type="match status" value="4"/>
</dbReference>
<name>D3PCN4_DEFDS</name>
<feature type="repeat" description="ANK" evidence="3">
    <location>
        <begin position="41"/>
        <end position="73"/>
    </location>
</feature>
<dbReference type="Pfam" id="PF13857">
    <property type="entry name" value="Ank_5"/>
    <property type="match status" value="1"/>
</dbReference>
<dbReference type="Gene3D" id="1.25.40.20">
    <property type="entry name" value="Ankyrin repeat-containing domain"/>
    <property type="match status" value="2"/>
</dbReference>
<dbReference type="HOGENOM" id="CLU_677427_0_0_0"/>
<dbReference type="SMART" id="SM00248">
    <property type="entry name" value="ANK"/>
    <property type="match status" value="9"/>
</dbReference>
<dbReference type="InterPro" id="IPR036770">
    <property type="entry name" value="Ankyrin_rpt-contain_sf"/>
</dbReference>
<evidence type="ECO:0000256" key="3">
    <source>
        <dbReference type="PROSITE-ProRule" id="PRU00023"/>
    </source>
</evidence>
<dbReference type="PANTHER" id="PTHR24198:SF165">
    <property type="entry name" value="ANKYRIN REPEAT-CONTAINING PROTEIN-RELATED"/>
    <property type="match status" value="1"/>
</dbReference>
<dbReference type="Pfam" id="PF00023">
    <property type="entry name" value="Ank"/>
    <property type="match status" value="1"/>
</dbReference>
<organism evidence="4 5">
    <name type="scientific">Deferribacter desulfuricans (strain DSM 14783 / JCM 11476 / NBRC 101012 / SSM1)</name>
    <dbReference type="NCBI Taxonomy" id="639282"/>
    <lineage>
        <taxon>Bacteria</taxon>
        <taxon>Pseudomonadati</taxon>
        <taxon>Deferribacterota</taxon>
        <taxon>Deferribacteres</taxon>
        <taxon>Deferribacterales</taxon>
        <taxon>Deferribacteraceae</taxon>
        <taxon>Deferribacter</taxon>
    </lineage>
</organism>
<dbReference type="Pfam" id="PF12796">
    <property type="entry name" value="Ank_2"/>
    <property type="match status" value="1"/>
</dbReference>
<evidence type="ECO:0000313" key="5">
    <source>
        <dbReference type="Proteomes" id="UP000001520"/>
    </source>
</evidence>
<dbReference type="OrthoDB" id="13225at2"/>
<dbReference type="eggNOG" id="COG0666">
    <property type="taxonomic scope" value="Bacteria"/>
</dbReference>
<dbReference type="EMBL" id="AP011529">
    <property type="protein sequence ID" value="BAI80357.1"/>
    <property type="molecule type" value="Genomic_DNA"/>
</dbReference>
<dbReference type="PANTHER" id="PTHR24198">
    <property type="entry name" value="ANKYRIN REPEAT AND PROTEIN KINASE DOMAIN-CONTAINING PROTEIN"/>
    <property type="match status" value="1"/>
</dbReference>
<feature type="repeat" description="ANK" evidence="3">
    <location>
        <begin position="323"/>
        <end position="355"/>
    </location>
</feature>
<dbReference type="STRING" id="639282.DEFDS_0881"/>
<keyword evidence="5" id="KW-1185">Reference proteome</keyword>
<dbReference type="PROSITE" id="PS50088">
    <property type="entry name" value="ANK_REPEAT"/>
    <property type="match status" value="5"/>
</dbReference>
<protein>
    <submittedName>
        <fullName evidence="4">Uncharacterized protein</fullName>
    </submittedName>
</protein>